<reference evidence="2" key="3">
    <citation type="submission" date="2025-08" db="UniProtKB">
        <authorList>
            <consortium name="RefSeq"/>
        </authorList>
    </citation>
    <scope>IDENTIFICATION</scope>
    <source>
        <tissue evidence="2">Whole organism</tissue>
    </source>
</reference>
<evidence type="ECO:0000313" key="2">
    <source>
        <dbReference type="RefSeq" id="XP_017870162.1"/>
    </source>
</evidence>
<evidence type="ECO:0000313" key="1">
    <source>
        <dbReference type="Proteomes" id="UP000694904"/>
    </source>
</evidence>
<sequence>MEPNKGKAAGPSTSKPRSKTFCTLEQLRTWVVNSPLAAKCLIIHMTNDLDEIVNGLEAVRKSERDWDDDNLRALFVTVSMVFLCAGPVEMSKNMRGLIHRVLGMMDTTHPLSVHCHVDYLLDELRRVGACIEVNQLHLALALMRANEDALPVGVCMLWAVIGRILTMDISMHRFHDFKELAEAIGTEVLFDIAEMNTIQLGELSVLLESVNRIFQLVVLTNNEQLKEAGYPDHFFKMRHVDIDSMLGWAGNVICQVHPEDQLTNLVGIQLTSMIKALSRIKKEIPELVEGVEQDDQDD</sequence>
<accession>A0ABM1PSH6</accession>
<proteinExistence type="predicted"/>
<gene>
    <name evidence="2" type="primary">LOC108618594</name>
</gene>
<keyword evidence="1" id="KW-1185">Reference proteome</keyword>
<dbReference type="Proteomes" id="UP000694904">
    <property type="component" value="Chromosome X"/>
</dbReference>
<reference evidence="1" key="2">
    <citation type="journal article" date="2016" name="G3 (Bethesda)">
        <title>Genome Evolution in Three Species of Cactophilic Drosophila.</title>
        <authorList>
            <person name="Sanchez-Flores A."/>
            <person name="Penazola F."/>
            <person name="Carpinteyro-Ponce J."/>
            <person name="Nazario-Yepiz N."/>
            <person name="Abreu-Goodger C."/>
            <person name="Machado C.A."/>
            <person name="Markow T.A."/>
        </authorList>
    </citation>
    <scope>NUCLEOTIDE SEQUENCE [LARGE SCALE GENOMIC DNA]</scope>
</reference>
<protein>
    <submittedName>
        <fullName evidence="2">Uncharacterized protein LOC108618594</fullName>
    </submittedName>
</protein>
<organism evidence="1 2">
    <name type="scientific">Drosophila arizonae</name>
    <name type="common">Fruit fly</name>
    <dbReference type="NCBI Taxonomy" id="7263"/>
    <lineage>
        <taxon>Eukaryota</taxon>
        <taxon>Metazoa</taxon>
        <taxon>Ecdysozoa</taxon>
        <taxon>Arthropoda</taxon>
        <taxon>Hexapoda</taxon>
        <taxon>Insecta</taxon>
        <taxon>Pterygota</taxon>
        <taxon>Neoptera</taxon>
        <taxon>Endopterygota</taxon>
        <taxon>Diptera</taxon>
        <taxon>Brachycera</taxon>
        <taxon>Muscomorpha</taxon>
        <taxon>Ephydroidea</taxon>
        <taxon>Drosophilidae</taxon>
        <taxon>Drosophila</taxon>
    </lineage>
</organism>
<name>A0ABM1PSH6_DROAR</name>
<dbReference type="RefSeq" id="XP_017870162.1">
    <property type="nucleotide sequence ID" value="XM_018014673.1"/>
</dbReference>
<dbReference type="GeneID" id="108618594"/>
<reference evidence="1" key="1">
    <citation type="journal article" date="1997" name="Nucleic Acids Res.">
        <title>tRNAscan-SE: a program for improved detection of transfer RNA genes in genomic sequence.</title>
        <authorList>
            <person name="Lowe T.M."/>
            <person name="Eddy S.R."/>
        </authorList>
    </citation>
    <scope>NUCLEOTIDE SEQUENCE [LARGE SCALE GENOMIC DNA]</scope>
</reference>